<dbReference type="EMBL" id="JSUQ01000012">
    <property type="protein sequence ID" value="KHQ52128.1"/>
    <property type="molecule type" value="Genomic_DNA"/>
</dbReference>
<accession>A0A0B3RZE7</accession>
<evidence type="ECO:0000256" key="1">
    <source>
        <dbReference type="SAM" id="SignalP"/>
    </source>
</evidence>
<organism evidence="2 3">
    <name type="scientific">Mameliella alba</name>
    <dbReference type="NCBI Taxonomy" id="561184"/>
    <lineage>
        <taxon>Bacteria</taxon>
        <taxon>Pseudomonadati</taxon>
        <taxon>Pseudomonadota</taxon>
        <taxon>Alphaproteobacteria</taxon>
        <taxon>Rhodobacterales</taxon>
        <taxon>Roseobacteraceae</taxon>
        <taxon>Mameliella</taxon>
    </lineage>
</organism>
<feature type="signal peptide" evidence="1">
    <location>
        <begin position="1"/>
        <end position="26"/>
    </location>
</feature>
<gene>
    <name evidence="2" type="ORF">OA50_03143</name>
</gene>
<sequence>MKLKMIFAATALIVAPALSMACPAHTKQAMSCADGMTYDQESHSCVLIAS</sequence>
<evidence type="ECO:0000313" key="3">
    <source>
        <dbReference type="Proteomes" id="UP000030960"/>
    </source>
</evidence>
<comment type="caution">
    <text evidence="2">The sequence shown here is derived from an EMBL/GenBank/DDBJ whole genome shotgun (WGS) entry which is preliminary data.</text>
</comment>
<dbReference type="STRING" id="561184.SAMN05216376_10284"/>
<dbReference type="PROSITE" id="PS51257">
    <property type="entry name" value="PROKAR_LIPOPROTEIN"/>
    <property type="match status" value="1"/>
</dbReference>
<proteinExistence type="predicted"/>
<evidence type="ECO:0000313" key="2">
    <source>
        <dbReference type="EMBL" id="KHQ52128.1"/>
    </source>
</evidence>
<evidence type="ECO:0008006" key="4">
    <source>
        <dbReference type="Google" id="ProtNLM"/>
    </source>
</evidence>
<protein>
    <recommendedName>
        <fullName evidence="4">Adenylosuccinate lyase</fullName>
    </recommendedName>
</protein>
<dbReference type="AlphaFoldDB" id="A0A0B3RZE7"/>
<reference evidence="2 3" key="1">
    <citation type="submission" date="2014-10" db="EMBL/GenBank/DDBJ databases">
        <title>Genome sequence of Ponticoccus sp. strain UMTAT08 isolated from clonal culture of toxic dinoflagellate Alexandrium tamiyavanichii.</title>
        <authorList>
            <person name="Gan H.Y."/>
            <person name="Muhd D.-D."/>
            <person name="Mohd Noor M.E."/>
            <person name="Yeong Y.S."/>
            <person name="Usup G."/>
        </authorList>
    </citation>
    <scope>NUCLEOTIDE SEQUENCE [LARGE SCALE GENOMIC DNA]</scope>
    <source>
        <strain evidence="2 3">UMTAT08</strain>
    </source>
</reference>
<name>A0A0B3RZE7_9RHOB</name>
<keyword evidence="3" id="KW-1185">Reference proteome</keyword>
<feature type="chain" id="PRO_5002098786" description="Adenylosuccinate lyase" evidence="1">
    <location>
        <begin position="27"/>
        <end position="50"/>
    </location>
</feature>
<dbReference type="Proteomes" id="UP000030960">
    <property type="component" value="Unassembled WGS sequence"/>
</dbReference>
<keyword evidence="1" id="KW-0732">Signal</keyword>